<feature type="transmembrane region" description="Helical" evidence="2">
    <location>
        <begin position="49"/>
        <end position="71"/>
    </location>
</feature>
<feature type="region of interest" description="Disordered" evidence="1">
    <location>
        <begin position="1"/>
        <end position="34"/>
    </location>
</feature>
<proteinExistence type="predicted"/>
<keyword evidence="2" id="KW-0472">Membrane</keyword>
<reference evidence="4" key="1">
    <citation type="journal article" date="2019" name="Int. J. Syst. Evol. Microbiol.">
        <title>The Global Catalogue of Microorganisms (GCM) 10K type strain sequencing project: providing services to taxonomists for standard genome sequencing and annotation.</title>
        <authorList>
            <consortium name="The Broad Institute Genomics Platform"/>
            <consortium name="The Broad Institute Genome Sequencing Center for Infectious Disease"/>
            <person name="Wu L."/>
            <person name="Ma J."/>
        </authorList>
    </citation>
    <scope>NUCLEOTIDE SEQUENCE [LARGE SCALE GENOMIC DNA]</scope>
    <source>
        <strain evidence="4">CECT 7131</strain>
    </source>
</reference>
<keyword evidence="2" id="KW-0812">Transmembrane</keyword>
<dbReference type="EMBL" id="JAUFPN010000182">
    <property type="protein sequence ID" value="MDN3566718.1"/>
    <property type="molecule type" value="Genomic_DNA"/>
</dbReference>
<evidence type="ECO:0000313" key="3">
    <source>
        <dbReference type="EMBL" id="MDN3566718.1"/>
    </source>
</evidence>
<evidence type="ECO:0000256" key="1">
    <source>
        <dbReference type="SAM" id="MobiDB-lite"/>
    </source>
</evidence>
<evidence type="ECO:0000313" key="4">
    <source>
        <dbReference type="Proteomes" id="UP001529369"/>
    </source>
</evidence>
<gene>
    <name evidence="3" type="ORF">QWZ14_20275</name>
</gene>
<dbReference type="Proteomes" id="UP001529369">
    <property type="component" value="Unassembled WGS sequence"/>
</dbReference>
<evidence type="ECO:0000256" key="2">
    <source>
        <dbReference type="SAM" id="Phobius"/>
    </source>
</evidence>
<organism evidence="3 4">
    <name type="scientific">Paeniroseomonas aquatica</name>
    <dbReference type="NCBI Taxonomy" id="373043"/>
    <lineage>
        <taxon>Bacteria</taxon>
        <taxon>Pseudomonadati</taxon>
        <taxon>Pseudomonadota</taxon>
        <taxon>Alphaproteobacteria</taxon>
        <taxon>Acetobacterales</taxon>
        <taxon>Acetobacteraceae</taxon>
        <taxon>Paeniroseomonas</taxon>
    </lineage>
</organism>
<comment type="caution">
    <text evidence="3">The sequence shown here is derived from an EMBL/GenBank/DDBJ whole genome shotgun (WGS) entry which is preliminary data.</text>
</comment>
<name>A0ABT8AAM3_9PROT</name>
<sequence length="74" mass="7640">MPTRPTPAAPQDLPEVDPQERMAGSPFAIPPSPQAARRMPAAVLDQGDVPAFLAALGLIFALVSLVGIAVLPGR</sequence>
<protein>
    <submittedName>
        <fullName evidence="3">Uncharacterized protein</fullName>
    </submittedName>
</protein>
<dbReference type="RefSeq" id="WP_290318672.1">
    <property type="nucleotide sequence ID" value="NZ_JAUFPN010000182.1"/>
</dbReference>
<keyword evidence="4" id="KW-1185">Reference proteome</keyword>
<accession>A0ABT8AAM3</accession>
<keyword evidence="2" id="KW-1133">Transmembrane helix</keyword>